<dbReference type="Proteomes" id="UP000030645">
    <property type="component" value="Unassembled WGS sequence"/>
</dbReference>
<dbReference type="eggNOG" id="ENOG502RZ6T">
    <property type="taxonomic scope" value="Eukaryota"/>
</dbReference>
<gene>
    <name evidence="2" type="ORF">L484_015442</name>
</gene>
<organism evidence="2 3">
    <name type="scientific">Morus notabilis</name>
    <dbReference type="NCBI Taxonomy" id="981085"/>
    <lineage>
        <taxon>Eukaryota</taxon>
        <taxon>Viridiplantae</taxon>
        <taxon>Streptophyta</taxon>
        <taxon>Embryophyta</taxon>
        <taxon>Tracheophyta</taxon>
        <taxon>Spermatophyta</taxon>
        <taxon>Magnoliopsida</taxon>
        <taxon>eudicotyledons</taxon>
        <taxon>Gunneridae</taxon>
        <taxon>Pentapetalae</taxon>
        <taxon>rosids</taxon>
        <taxon>fabids</taxon>
        <taxon>Rosales</taxon>
        <taxon>Moraceae</taxon>
        <taxon>Moreae</taxon>
        <taxon>Morus</taxon>
    </lineage>
</organism>
<dbReference type="STRING" id="981085.W9R9F2"/>
<dbReference type="EMBL" id="KE344760">
    <property type="protein sequence ID" value="EXB77517.1"/>
    <property type="molecule type" value="Genomic_DNA"/>
</dbReference>
<evidence type="ECO:0000313" key="2">
    <source>
        <dbReference type="EMBL" id="EXB77517.1"/>
    </source>
</evidence>
<name>W9R9F2_9ROSA</name>
<dbReference type="AlphaFoldDB" id="W9R9F2"/>
<keyword evidence="3" id="KW-1185">Reference proteome</keyword>
<feature type="region of interest" description="Disordered" evidence="1">
    <location>
        <begin position="121"/>
        <end position="151"/>
    </location>
</feature>
<sequence>MAVAPERTAAKPLHNFDLPCLKWGSQRYLRCVKVNSDGGGRTDRRSIAQRFDSSPIDRRRELEWERRKRQRFFSKPGKIEDEKDDAGEEGIAAVREKLMCDLKKAADKMKYAIFRKEAAAEEGVGDADEDDEDDDDDVAASANGEKSSPASVAVVVEEARPWNLRTRRAACKAPAKGLRIEDRKAVASPLRTEGNNGNGARSPRLVRGIPPEKERVNFSVALEKKEIEEDFMELLGHRPPRRPKKRPRIVQKQLDTLFPGLLLREVTAETYKVPEVPENGRVAMRVKGGSERSVEA</sequence>
<dbReference type="PANTHER" id="PTHR33130">
    <property type="entry name" value="PUTATIVE (DUF1639)-RELATED"/>
    <property type="match status" value="1"/>
</dbReference>
<dbReference type="InterPro" id="IPR012438">
    <property type="entry name" value="DUF1639"/>
</dbReference>
<evidence type="ECO:0000313" key="3">
    <source>
        <dbReference type="Proteomes" id="UP000030645"/>
    </source>
</evidence>
<accession>W9R9F2</accession>
<dbReference type="Pfam" id="PF07797">
    <property type="entry name" value="DUF1639"/>
    <property type="match status" value="1"/>
</dbReference>
<protein>
    <submittedName>
        <fullName evidence="2">Uncharacterized protein</fullName>
    </submittedName>
</protein>
<reference evidence="3" key="1">
    <citation type="submission" date="2013-01" db="EMBL/GenBank/DDBJ databases">
        <title>Draft Genome Sequence of a Mulberry Tree, Morus notabilis C.K. Schneid.</title>
        <authorList>
            <person name="He N."/>
            <person name="Zhao S."/>
        </authorList>
    </citation>
    <scope>NUCLEOTIDE SEQUENCE</scope>
</reference>
<dbReference type="PANTHER" id="PTHR33130:SF43">
    <property type="entry name" value="OS01G0688600 PROTEIN"/>
    <property type="match status" value="1"/>
</dbReference>
<feature type="compositionally biased region" description="Acidic residues" evidence="1">
    <location>
        <begin position="123"/>
        <end position="138"/>
    </location>
</feature>
<proteinExistence type="predicted"/>
<evidence type="ECO:0000256" key="1">
    <source>
        <dbReference type="SAM" id="MobiDB-lite"/>
    </source>
</evidence>
<feature type="region of interest" description="Disordered" evidence="1">
    <location>
        <begin position="188"/>
        <end position="210"/>
    </location>
</feature>